<dbReference type="PANTHER" id="PTHR33540">
    <property type="entry name" value="TRNA THREONYLCARBAMOYLADENOSINE BIOSYNTHESIS PROTEIN TSAE"/>
    <property type="match status" value="1"/>
</dbReference>
<comment type="subcellular location">
    <subcellularLocation>
        <location evidence="1">Cytoplasm</location>
    </subcellularLocation>
</comment>
<keyword evidence="11" id="KW-0808">Transferase</keyword>
<keyword evidence="4" id="KW-0963">Cytoplasm</keyword>
<organism evidence="11 12">
    <name type="scientific">Anaerolinea thermolimosa</name>
    <dbReference type="NCBI Taxonomy" id="229919"/>
    <lineage>
        <taxon>Bacteria</taxon>
        <taxon>Bacillati</taxon>
        <taxon>Chloroflexota</taxon>
        <taxon>Anaerolineae</taxon>
        <taxon>Anaerolineales</taxon>
        <taxon>Anaerolineaceae</taxon>
        <taxon>Anaerolinea</taxon>
    </lineage>
</organism>
<dbReference type="GO" id="GO:0046872">
    <property type="term" value="F:metal ion binding"/>
    <property type="evidence" value="ECO:0007669"/>
    <property type="project" value="UniProtKB-KW"/>
</dbReference>
<dbReference type="NCBIfam" id="TIGR00150">
    <property type="entry name" value="T6A_YjeE"/>
    <property type="match status" value="1"/>
</dbReference>
<keyword evidence="7" id="KW-0547">Nucleotide-binding</keyword>
<dbReference type="Proteomes" id="UP000264141">
    <property type="component" value="Unassembled WGS sequence"/>
</dbReference>
<evidence type="ECO:0000256" key="2">
    <source>
        <dbReference type="ARBA" id="ARBA00007599"/>
    </source>
</evidence>
<evidence type="ECO:0000256" key="1">
    <source>
        <dbReference type="ARBA" id="ARBA00004496"/>
    </source>
</evidence>
<dbReference type="RefSeq" id="WP_062188763.1">
    <property type="nucleotide sequence ID" value="NZ_DF967965.1"/>
</dbReference>
<proteinExistence type="inferred from homology"/>
<keyword evidence="6" id="KW-0479">Metal-binding</keyword>
<accession>A0A3D1JKT2</accession>
<dbReference type="GO" id="GO:0005737">
    <property type="term" value="C:cytoplasm"/>
    <property type="evidence" value="ECO:0007669"/>
    <property type="project" value="UniProtKB-SubCell"/>
</dbReference>
<dbReference type="AlphaFoldDB" id="A0A3D1JKT2"/>
<dbReference type="InterPro" id="IPR003442">
    <property type="entry name" value="T6A_TsaE"/>
</dbReference>
<dbReference type="InterPro" id="IPR027417">
    <property type="entry name" value="P-loop_NTPase"/>
</dbReference>
<dbReference type="Gene3D" id="3.40.50.300">
    <property type="entry name" value="P-loop containing nucleotide triphosphate hydrolases"/>
    <property type="match status" value="1"/>
</dbReference>
<reference evidence="11 12" key="1">
    <citation type="journal article" date="2018" name="Nat. Biotechnol.">
        <title>A standardized bacterial taxonomy based on genome phylogeny substantially revises the tree of life.</title>
        <authorList>
            <person name="Parks D.H."/>
            <person name="Chuvochina M."/>
            <person name="Waite D.W."/>
            <person name="Rinke C."/>
            <person name="Skarshewski A."/>
            <person name="Chaumeil P.A."/>
            <person name="Hugenholtz P."/>
        </authorList>
    </citation>
    <scope>NUCLEOTIDE SEQUENCE [LARGE SCALE GENOMIC DNA]</scope>
    <source>
        <strain evidence="11">UBA8781</strain>
    </source>
</reference>
<dbReference type="STRING" id="229919.GCA_001050195_00096"/>
<evidence type="ECO:0000256" key="6">
    <source>
        <dbReference type="ARBA" id="ARBA00022723"/>
    </source>
</evidence>
<evidence type="ECO:0000313" key="11">
    <source>
        <dbReference type="EMBL" id="HCE18368.1"/>
    </source>
</evidence>
<evidence type="ECO:0000256" key="5">
    <source>
        <dbReference type="ARBA" id="ARBA00022694"/>
    </source>
</evidence>
<keyword evidence="9" id="KW-0460">Magnesium</keyword>
<dbReference type="PANTHER" id="PTHR33540:SF2">
    <property type="entry name" value="TRNA THREONYLCARBAMOYLADENOSINE BIOSYNTHESIS PROTEIN TSAE"/>
    <property type="match status" value="1"/>
</dbReference>
<name>A0A3D1JKT2_9CHLR</name>
<keyword evidence="5" id="KW-0819">tRNA processing</keyword>
<evidence type="ECO:0000313" key="12">
    <source>
        <dbReference type="Proteomes" id="UP000264141"/>
    </source>
</evidence>
<dbReference type="Pfam" id="PF02367">
    <property type="entry name" value="TsaE"/>
    <property type="match status" value="1"/>
</dbReference>
<evidence type="ECO:0000256" key="9">
    <source>
        <dbReference type="ARBA" id="ARBA00022842"/>
    </source>
</evidence>
<evidence type="ECO:0000256" key="3">
    <source>
        <dbReference type="ARBA" id="ARBA00019010"/>
    </source>
</evidence>
<dbReference type="OrthoDB" id="9815896at2"/>
<sequence length="164" mass="18462">MPILDAHTFEFLSRSAEQTRRLGTRLGSLLQPGDLICLSGDLGSGKTTLVQGIAQGWGSLDAVSSPSFVLINEYRRPGGQILYHMDAYRLRDALEAEDLDLISIMEHGALVLEWADRIRSILPPERMWVELRWVAEEQRGMVFRVFGPRYEALLNGFRQKAFGG</sequence>
<evidence type="ECO:0000256" key="4">
    <source>
        <dbReference type="ARBA" id="ARBA00022490"/>
    </source>
</evidence>
<dbReference type="SUPFAM" id="SSF52540">
    <property type="entry name" value="P-loop containing nucleoside triphosphate hydrolases"/>
    <property type="match status" value="1"/>
</dbReference>
<evidence type="ECO:0000256" key="7">
    <source>
        <dbReference type="ARBA" id="ARBA00022741"/>
    </source>
</evidence>
<evidence type="ECO:0000256" key="10">
    <source>
        <dbReference type="ARBA" id="ARBA00032441"/>
    </source>
</evidence>
<comment type="caution">
    <text evidence="11">The sequence shown here is derived from an EMBL/GenBank/DDBJ whole genome shotgun (WGS) entry which is preliminary data.</text>
</comment>
<dbReference type="GO" id="GO:0002949">
    <property type="term" value="P:tRNA threonylcarbamoyladenosine modification"/>
    <property type="evidence" value="ECO:0007669"/>
    <property type="project" value="InterPro"/>
</dbReference>
<dbReference type="GO" id="GO:0016740">
    <property type="term" value="F:transferase activity"/>
    <property type="evidence" value="ECO:0007669"/>
    <property type="project" value="UniProtKB-KW"/>
</dbReference>
<keyword evidence="8" id="KW-0067">ATP-binding</keyword>
<dbReference type="GO" id="GO:0005524">
    <property type="term" value="F:ATP binding"/>
    <property type="evidence" value="ECO:0007669"/>
    <property type="project" value="UniProtKB-KW"/>
</dbReference>
<protein>
    <recommendedName>
        <fullName evidence="3">tRNA threonylcarbamoyladenosine biosynthesis protein TsaE</fullName>
    </recommendedName>
    <alternativeName>
        <fullName evidence="10">t(6)A37 threonylcarbamoyladenosine biosynthesis protein TsaE</fullName>
    </alternativeName>
</protein>
<comment type="similarity">
    <text evidence="2">Belongs to the TsaE family.</text>
</comment>
<gene>
    <name evidence="11" type="ORF">DEQ80_10955</name>
</gene>
<dbReference type="EMBL" id="DPBP01000041">
    <property type="protein sequence ID" value="HCE18368.1"/>
    <property type="molecule type" value="Genomic_DNA"/>
</dbReference>
<evidence type="ECO:0000256" key="8">
    <source>
        <dbReference type="ARBA" id="ARBA00022840"/>
    </source>
</evidence>